<dbReference type="GO" id="GO:0003735">
    <property type="term" value="F:structural constituent of ribosome"/>
    <property type="evidence" value="ECO:0007669"/>
    <property type="project" value="InterPro"/>
</dbReference>
<evidence type="ECO:0000256" key="3">
    <source>
        <dbReference type="ARBA" id="ARBA00023274"/>
    </source>
</evidence>
<dbReference type="SUPFAM" id="SSF143800">
    <property type="entry name" value="L28p-like"/>
    <property type="match status" value="1"/>
</dbReference>
<evidence type="ECO:0000256" key="5">
    <source>
        <dbReference type="ARBA" id="ARBA00035269"/>
    </source>
</evidence>
<dbReference type="Proteomes" id="UP000789572">
    <property type="component" value="Unassembled WGS sequence"/>
</dbReference>
<dbReference type="PANTHER" id="PTHR13528:SF2">
    <property type="entry name" value="LARGE RIBOSOMAL SUBUNIT PROTEIN BL28M"/>
    <property type="match status" value="1"/>
</dbReference>
<dbReference type="InterPro" id="IPR001383">
    <property type="entry name" value="Ribosomal_bL28_bact-type"/>
</dbReference>
<dbReference type="FunFam" id="2.30.170.40:FF:000003">
    <property type="entry name" value="54S ribosomal protein L24"/>
    <property type="match status" value="1"/>
</dbReference>
<name>A0A9N9B4B7_9GLOM</name>
<dbReference type="AlphaFoldDB" id="A0A9N9B4B7"/>
<dbReference type="InterPro" id="IPR034704">
    <property type="entry name" value="Ribosomal_bL28/bL31-like_sf"/>
</dbReference>
<dbReference type="Pfam" id="PF00830">
    <property type="entry name" value="Ribosomal_L28"/>
    <property type="match status" value="1"/>
</dbReference>
<organism evidence="6 7">
    <name type="scientific">Paraglomus occultum</name>
    <dbReference type="NCBI Taxonomy" id="144539"/>
    <lineage>
        <taxon>Eukaryota</taxon>
        <taxon>Fungi</taxon>
        <taxon>Fungi incertae sedis</taxon>
        <taxon>Mucoromycota</taxon>
        <taxon>Glomeromycotina</taxon>
        <taxon>Glomeromycetes</taxon>
        <taxon>Paraglomerales</taxon>
        <taxon>Paraglomeraceae</taxon>
        <taxon>Paraglomus</taxon>
    </lineage>
</organism>
<dbReference type="PANTHER" id="PTHR13528">
    <property type="entry name" value="39S RIBOSOMAL PROTEIN L28, MITOCHONDRIAL"/>
    <property type="match status" value="1"/>
</dbReference>
<dbReference type="InterPro" id="IPR026569">
    <property type="entry name" value="Ribosomal_bL28"/>
</dbReference>
<dbReference type="GO" id="GO:0006412">
    <property type="term" value="P:translation"/>
    <property type="evidence" value="ECO:0007669"/>
    <property type="project" value="InterPro"/>
</dbReference>
<dbReference type="GO" id="GO:0005762">
    <property type="term" value="C:mitochondrial large ribosomal subunit"/>
    <property type="evidence" value="ECO:0007669"/>
    <property type="project" value="TreeGrafter"/>
</dbReference>
<reference evidence="6" key="1">
    <citation type="submission" date="2021-06" db="EMBL/GenBank/DDBJ databases">
        <authorList>
            <person name="Kallberg Y."/>
            <person name="Tangrot J."/>
            <person name="Rosling A."/>
        </authorList>
    </citation>
    <scope>NUCLEOTIDE SEQUENCE</scope>
    <source>
        <strain evidence="6">IA702</strain>
    </source>
</reference>
<comment type="caution">
    <text evidence="6">The sequence shown here is derived from an EMBL/GenBank/DDBJ whole genome shotgun (WGS) entry which is preliminary data.</text>
</comment>
<comment type="similarity">
    <text evidence="1">Belongs to the bacterial ribosomal protein bL28 family.</text>
</comment>
<sequence>MRTTQLLLAQKEVFPNSFKRAQRGLFGGKRIHYGNRVSENDNKTRRRWLPNVQKARVYSEAFGTFFKMKVTTAALRTIDKKGGLDQYLLNTKDKELGMFGVRLRNELKAKLAGKWPVRPETEPQPHATTTTVPGRITLWKRVWPNKEKIDRPTVKKKK</sequence>
<proteinExistence type="inferred from homology"/>
<dbReference type="NCBIfam" id="TIGR00009">
    <property type="entry name" value="L28"/>
    <property type="match status" value="1"/>
</dbReference>
<dbReference type="OrthoDB" id="361870at2759"/>
<dbReference type="Gene3D" id="2.30.170.40">
    <property type="entry name" value="Ribosomal protein L28/L24"/>
    <property type="match status" value="1"/>
</dbReference>
<accession>A0A9N9B4B7</accession>
<evidence type="ECO:0000256" key="4">
    <source>
        <dbReference type="ARBA" id="ARBA00035265"/>
    </source>
</evidence>
<gene>
    <name evidence="6" type="ORF">POCULU_LOCUS5224</name>
</gene>
<dbReference type="EMBL" id="CAJVPJ010000767">
    <property type="protein sequence ID" value="CAG8555165.1"/>
    <property type="molecule type" value="Genomic_DNA"/>
</dbReference>
<dbReference type="InterPro" id="IPR037147">
    <property type="entry name" value="Ribosomal_bL28_sf"/>
</dbReference>
<evidence type="ECO:0000313" key="7">
    <source>
        <dbReference type="Proteomes" id="UP000789572"/>
    </source>
</evidence>
<protein>
    <recommendedName>
        <fullName evidence="4">Large ribosomal subunit protein bL28c</fullName>
    </recommendedName>
    <alternativeName>
        <fullName evidence="5">Large ribosomal subunit protein bL28m</fullName>
    </alternativeName>
</protein>
<evidence type="ECO:0000256" key="1">
    <source>
        <dbReference type="ARBA" id="ARBA00008760"/>
    </source>
</evidence>
<dbReference type="HAMAP" id="MF_00373">
    <property type="entry name" value="Ribosomal_bL28"/>
    <property type="match status" value="1"/>
</dbReference>
<evidence type="ECO:0000313" key="6">
    <source>
        <dbReference type="EMBL" id="CAG8555165.1"/>
    </source>
</evidence>
<keyword evidence="3" id="KW-0687">Ribonucleoprotein</keyword>
<evidence type="ECO:0000256" key="2">
    <source>
        <dbReference type="ARBA" id="ARBA00022980"/>
    </source>
</evidence>
<keyword evidence="2" id="KW-0689">Ribosomal protein</keyword>
<keyword evidence="7" id="KW-1185">Reference proteome</keyword>